<evidence type="ECO:0000256" key="2">
    <source>
        <dbReference type="ARBA" id="ARBA00003109"/>
    </source>
</evidence>
<evidence type="ECO:0000256" key="13">
    <source>
        <dbReference type="ARBA" id="ARBA00048212"/>
    </source>
</evidence>
<dbReference type="FunFam" id="3.20.10.10:FF:000002">
    <property type="entry name" value="D-alanine aminotransferase"/>
    <property type="match status" value="1"/>
</dbReference>
<keyword evidence="11 17" id="KW-0663">Pyridoxal phosphate</keyword>
<evidence type="ECO:0000256" key="5">
    <source>
        <dbReference type="ARBA" id="ARBA00005072"/>
    </source>
</evidence>
<keyword evidence="9 18" id="KW-0028">Amino-acid biosynthesis</keyword>
<protein>
    <recommendedName>
        <fullName evidence="18">Branched-chain-amino-acid aminotransferase</fullName>
        <shortName evidence="18">BCAT</shortName>
        <ecNumber evidence="18">2.6.1.42</ecNumber>
    </recommendedName>
</protein>
<comment type="subunit">
    <text evidence="7">Homodimer.</text>
</comment>
<sequence length="320" mass="35182">MTARETAAQGPSPTAEITGGYCFFKGEIMPLDNANINISTHALNYGTGCFEGIRAYWNAEQGQLYMLKALEHFQRLIKSCRILKIECPYTAEELVEWTVKVLEKNEYQGNVYIRPMAFKASRVIKVTLGGLRDELAIFTVPMGDYVKTEDLALVVSSWQRISDNTIPSRAKVTGAYINAALANDAASADGYDEAIMLSADGQLSEASSSNLFIVRDNTIITTPVTADILEGITRRAVLQVAEDLGIAYEVRAVDRTELYVADEIFLAGTGVQIASVSSVDRRKVGSGELGSITAQLQTVYYKAVRGLDERYADWLTPVYK</sequence>
<comment type="pathway">
    <text evidence="4 18">Amino-acid biosynthesis; L-valine biosynthesis; L-valine from pyruvate: step 4/4.</text>
</comment>
<dbReference type="GO" id="GO:0009098">
    <property type="term" value="P:L-leucine biosynthetic process"/>
    <property type="evidence" value="ECO:0007669"/>
    <property type="project" value="UniProtKB-UniPathway"/>
</dbReference>
<dbReference type="Gene3D" id="3.20.10.10">
    <property type="entry name" value="D-amino Acid Aminotransferase, subunit A, domain 2"/>
    <property type="match status" value="1"/>
</dbReference>
<name>A0A1Q2L371_9BACL</name>
<comment type="function">
    <text evidence="2 18">Acts on leucine, isoleucine and valine.</text>
</comment>
<evidence type="ECO:0000256" key="4">
    <source>
        <dbReference type="ARBA" id="ARBA00004931"/>
    </source>
</evidence>
<dbReference type="RefSeq" id="WP_077590785.1">
    <property type="nucleotide sequence ID" value="NZ_CP019640.1"/>
</dbReference>
<comment type="catalytic activity">
    <reaction evidence="13 18">
        <text>L-valine + 2-oxoglutarate = 3-methyl-2-oxobutanoate + L-glutamate</text>
        <dbReference type="Rhea" id="RHEA:24813"/>
        <dbReference type="ChEBI" id="CHEBI:11851"/>
        <dbReference type="ChEBI" id="CHEBI:16810"/>
        <dbReference type="ChEBI" id="CHEBI:29985"/>
        <dbReference type="ChEBI" id="CHEBI:57762"/>
        <dbReference type="EC" id="2.6.1.42"/>
    </reaction>
</comment>
<evidence type="ECO:0000256" key="18">
    <source>
        <dbReference type="RuleBase" id="RU364094"/>
    </source>
</evidence>
<comment type="similarity">
    <text evidence="6 16">Belongs to the class-IV pyridoxal-phosphate-dependent aminotransferase family.</text>
</comment>
<dbReference type="InterPro" id="IPR005785">
    <property type="entry name" value="B_amino_transI"/>
</dbReference>
<dbReference type="Proteomes" id="UP000188184">
    <property type="component" value="Chromosome"/>
</dbReference>
<dbReference type="PANTHER" id="PTHR42743:SF4">
    <property type="entry name" value="BRANCHED-CHAIN-AMINO-ACID AMINOTRANSFERASE-RELATED"/>
    <property type="match status" value="1"/>
</dbReference>
<evidence type="ECO:0000256" key="3">
    <source>
        <dbReference type="ARBA" id="ARBA00004824"/>
    </source>
</evidence>
<evidence type="ECO:0000256" key="10">
    <source>
        <dbReference type="ARBA" id="ARBA00022679"/>
    </source>
</evidence>
<dbReference type="OrthoDB" id="9805628at2"/>
<dbReference type="InterPro" id="IPR043132">
    <property type="entry name" value="BCAT-like_C"/>
</dbReference>
<evidence type="ECO:0000313" key="20">
    <source>
        <dbReference type="Proteomes" id="UP000188184"/>
    </source>
</evidence>
<dbReference type="InterPro" id="IPR018300">
    <property type="entry name" value="Aminotrans_IV_CS"/>
</dbReference>
<evidence type="ECO:0000313" key="19">
    <source>
        <dbReference type="EMBL" id="AQQ54881.1"/>
    </source>
</evidence>
<dbReference type="InterPro" id="IPR050571">
    <property type="entry name" value="Class-IV_PLP-Dep_Aminotrnsfr"/>
</dbReference>
<keyword evidence="10 18" id="KW-0808">Transferase</keyword>
<evidence type="ECO:0000256" key="16">
    <source>
        <dbReference type="RuleBase" id="RU004106"/>
    </source>
</evidence>
<dbReference type="PROSITE" id="PS00770">
    <property type="entry name" value="AA_TRANSFER_CLASS_4"/>
    <property type="match status" value="1"/>
</dbReference>
<evidence type="ECO:0000256" key="15">
    <source>
        <dbReference type="ARBA" id="ARBA00049229"/>
    </source>
</evidence>
<evidence type="ECO:0000256" key="12">
    <source>
        <dbReference type="ARBA" id="ARBA00023304"/>
    </source>
</evidence>
<dbReference type="UniPathway" id="UPA00048">
    <property type="reaction ID" value="UER00073"/>
</dbReference>
<reference evidence="19 20" key="1">
    <citation type="submission" date="2017-02" db="EMBL/GenBank/DDBJ databases">
        <title>The complete genomic sequence of a novel cold adapted crude oil-degrading bacterium Planococcus qaidamina Y42.</title>
        <authorList>
            <person name="Yang R."/>
        </authorList>
    </citation>
    <scope>NUCLEOTIDE SEQUENCE [LARGE SCALE GENOMIC DNA]</scope>
    <source>
        <strain evidence="19 20">Y42</strain>
    </source>
</reference>
<dbReference type="InterPro" id="IPR043131">
    <property type="entry name" value="BCAT-like_N"/>
</dbReference>
<dbReference type="UniPathway" id="UPA00049">
    <property type="reaction ID" value="UER00062"/>
</dbReference>
<keyword evidence="8 18" id="KW-0032">Aminotransferase</keyword>
<evidence type="ECO:0000256" key="8">
    <source>
        <dbReference type="ARBA" id="ARBA00022576"/>
    </source>
</evidence>
<organism evidence="19 20">
    <name type="scientific">Planococcus lenghuensis</name>
    <dbReference type="NCBI Taxonomy" id="2213202"/>
    <lineage>
        <taxon>Bacteria</taxon>
        <taxon>Bacillati</taxon>
        <taxon>Bacillota</taxon>
        <taxon>Bacilli</taxon>
        <taxon>Bacillales</taxon>
        <taxon>Caryophanaceae</taxon>
        <taxon>Planococcus</taxon>
    </lineage>
</organism>
<dbReference type="SUPFAM" id="SSF56752">
    <property type="entry name" value="D-aminoacid aminotransferase-like PLP-dependent enzymes"/>
    <property type="match status" value="1"/>
</dbReference>
<dbReference type="Pfam" id="PF01063">
    <property type="entry name" value="Aminotran_4"/>
    <property type="match status" value="1"/>
</dbReference>
<dbReference type="InterPro" id="IPR001544">
    <property type="entry name" value="Aminotrans_IV"/>
</dbReference>
<proteinExistence type="inferred from homology"/>
<comment type="catalytic activity">
    <reaction evidence="15 18">
        <text>L-leucine + 2-oxoglutarate = 4-methyl-2-oxopentanoate + L-glutamate</text>
        <dbReference type="Rhea" id="RHEA:18321"/>
        <dbReference type="ChEBI" id="CHEBI:16810"/>
        <dbReference type="ChEBI" id="CHEBI:17865"/>
        <dbReference type="ChEBI" id="CHEBI:29985"/>
        <dbReference type="ChEBI" id="CHEBI:57427"/>
        <dbReference type="EC" id="2.6.1.42"/>
    </reaction>
</comment>
<comment type="pathway">
    <text evidence="3 18">Amino-acid biosynthesis; L-isoleucine biosynthesis; L-isoleucine from 2-oxobutanoate: step 4/4.</text>
</comment>
<evidence type="ECO:0000256" key="14">
    <source>
        <dbReference type="ARBA" id="ARBA00048798"/>
    </source>
</evidence>
<evidence type="ECO:0000256" key="17">
    <source>
        <dbReference type="RuleBase" id="RU004516"/>
    </source>
</evidence>
<dbReference type="KEGG" id="pmar:B0X71_18420"/>
<comment type="cofactor">
    <cofactor evidence="1 17">
        <name>pyridoxal 5'-phosphate</name>
        <dbReference type="ChEBI" id="CHEBI:597326"/>
    </cofactor>
</comment>
<dbReference type="InterPro" id="IPR036038">
    <property type="entry name" value="Aminotransferase-like"/>
</dbReference>
<dbReference type="GO" id="GO:0009097">
    <property type="term" value="P:isoleucine biosynthetic process"/>
    <property type="evidence" value="ECO:0007669"/>
    <property type="project" value="UniProtKB-UniPathway"/>
</dbReference>
<dbReference type="EC" id="2.6.1.42" evidence="18"/>
<dbReference type="PANTHER" id="PTHR42743">
    <property type="entry name" value="AMINO-ACID AMINOTRANSFERASE"/>
    <property type="match status" value="1"/>
</dbReference>
<evidence type="ECO:0000256" key="7">
    <source>
        <dbReference type="ARBA" id="ARBA00011738"/>
    </source>
</evidence>
<dbReference type="Gene3D" id="3.30.470.10">
    <property type="match status" value="1"/>
</dbReference>
<dbReference type="EMBL" id="CP019640">
    <property type="protein sequence ID" value="AQQ54881.1"/>
    <property type="molecule type" value="Genomic_DNA"/>
</dbReference>
<evidence type="ECO:0000256" key="6">
    <source>
        <dbReference type="ARBA" id="ARBA00009320"/>
    </source>
</evidence>
<dbReference type="GO" id="GO:0009099">
    <property type="term" value="P:L-valine biosynthetic process"/>
    <property type="evidence" value="ECO:0007669"/>
    <property type="project" value="UniProtKB-UniPathway"/>
</dbReference>
<dbReference type="UniPathway" id="UPA00047">
    <property type="reaction ID" value="UER00058"/>
</dbReference>
<accession>A0A1Q2L371</accession>
<keyword evidence="20" id="KW-1185">Reference proteome</keyword>
<evidence type="ECO:0000256" key="9">
    <source>
        <dbReference type="ARBA" id="ARBA00022605"/>
    </source>
</evidence>
<evidence type="ECO:0000256" key="11">
    <source>
        <dbReference type="ARBA" id="ARBA00022898"/>
    </source>
</evidence>
<dbReference type="AlphaFoldDB" id="A0A1Q2L371"/>
<gene>
    <name evidence="18" type="primary">ilvE</name>
    <name evidence="19" type="ORF">B0X71_18420</name>
</gene>
<comment type="pathway">
    <text evidence="5 18">Amino-acid biosynthesis; L-leucine biosynthesis; L-leucine from 3-methyl-2-oxobutanoate: step 4/4.</text>
</comment>
<evidence type="ECO:0000256" key="1">
    <source>
        <dbReference type="ARBA" id="ARBA00001933"/>
    </source>
</evidence>
<dbReference type="GO" id="GO:0052655">
    <property type="term" value="F:L-valine-2-oxoglutarate transaminase activity"/>
    <property type="evidence" value="ECO:0007669"/>
    <property type="project" value="RHEA"/>
</dbReference>
<dbReference type="NCBIfam" id="NF005146">
    <property type="entry name" value="PRK06606.1"/>
    <property type="match status" value="1"/>
</dbReference>
<comment type="catalytic activity">
    <reaction evidence="14 18">
        <text>L-isoleucine + 2-oxoglutarate = (S)-3-methyl-2-oxopentanoate + L-glutamate</text>
        <dbReference type="Rhea" id="RHEA:24801"/>
        <dbReference type="ChEBI" id="CHEBI:16810"/>
        <dbReference type="ChEBI" id="CHEBI:29985"/>
        <dbReference type="ChEBI" id="CHEBI:35146"/>
        <dbReference type="ChEBI" id="CHEBI:58045"/>
        <dbReference type="EC" id="2.6.1.42"/>
    </reaction>
</comment>
<dbReference type="GO" id="GO:0052654">
    <property type="term" value="F:L-leucine-2-oxoglutarate transaminase activity"/>
    <property type="evidence" value="ECO:0007669"/>
    <property type="project" value="RHEA"/>
</dbReference>
<dbReference type="GO" id="GO:0052656">
    <property type="term" value="F:L-isoleucine-2-oxoglutarate transaminase activity"/>
    <property type="evidence" value="ECO:0007669"/>
    <property type="project" value="RHEA"/>
</dbReference>
<dbReference type="NCBIfam" id="TIGR01122">
    <property type="entry name" value="ilvE_I"/>
    <property type="match status" value="1"/>
</dbReference>
<keyword evidence="12 18" id="KW-0100">Branched-chain amino acid biosynthesis</keyword>